<comment type="catalytic activity">
    <reaction evidence="1">
        <text>ATP + protein L-histidine = ADP + protein N-phospho-L-histidine.</text>
        <dbReference type="EC" id="2.7.13.3"/>
    </reaction>
</comment>
<dbReference type="GO" id="GO:0016301">
    <property type="term" value="F:kinase activity"/>
    <property type="evidence" value="ECO:0007669"/>
    <property type="project" value="UniProtKB-KW"/>
</dbReference>
<dbReference type="PROSITE" id="PS50109">
    <property type="entry name" value="HIS_KIN"/>
    <property type="match status" value="1"/>
</dbReference>
<proteinExistence type="predicted"/>
<sequence>MSSGRPAYVLPGVAILAFVAFLGFALFRLFLIEEDMRDNVDENMLWVTTQAQVASHRFEQAVSRQALGHPHDSPSLRLDVLFSRLMLMDEGPQRRYLRRADLEAPLDDVLARLEAIDALMQPPAEGVAERARAIQRELDPLMTGLNRIATGVMKEEWEATGARLDRYHASLLQVIAAAVGILICGLLLTSLLIHALRQRRTAQRDLMAHRDHLEEEVERHIGRYRQTAEALARSLKREKGVSEFYRSFAGMVSHQFRTPLAVIDSGLQRLIRRHDDMPPAQRLERYHRLREAVAQMTRLVESSLTAARLDGDQVESRPAACSLTDLVAQACRLQREAHGEARLQVSEPQAPLEAWCDRSLVEQILANLLSNALKYSPAAEPVRVQLGAEGARVYCRIEDHGIGIPDKELPRLFERFFRSSNARGISGLGLGLNIARHLARLQGGDVTVSSVEGEGTTFTLWLPAATGRNQDVEPS</sequence>
<dbReference type="Gene3D" id="1.10.287.130">
    <property type="match status" value="1"/>
</dbReference>
<evidence type="ECO:0000313" key="9">
    <source>
        <dbReference type="EMBL" id="MDR5892738.1"/>
    </source>
</evidence>
<keyword evidence="5 9" id="KW-0418">Kinase</keyword>
<dbReference type="InterPro" id="IPR036890">
    <property type="entry name" value="HATPase_C_sf"/>
</dbReference>
<evidence type="ECO:0000256" key="5">
    <source>
        <dbReference type="ARBA" id="ARBA00022777"/>
    </source>
</evidence>
<dbReference type="Pfam" id="PF02518">
    <property type="entry name" value="HATPase_c"/>
    <property type="match status" value="1"/>
</dbReference>
<dbReference type="EC" id="2.7.13.3" evidence="2"/>
<evidence type="ECO:0000256" key="4">
    <source>
        <dbReference type="ARBA" id="ARBA00022679"/>
    </source>
</evidence>
<evidence type="ECO:0000259" key="8">
    <source>
        <dbReference type="PROSITE" id="PS50109"/>
    </source>
</evidence>
<dbReference type="PANTHER" id="PTHR43711:SF1">
    <property type="entry name" value="HISTIDINE KINASE 1"/>
    <property type="match status" value="1"/>
</dbReference>
<dbReference type="PRINTS" id="PR00344">
    <property type="entry name" value="BCTRLSENSOR"/>
</dbReference>
<dbReference type="RefSeq" id="WP_309636460.1">
    <property type="nucleotide sequence ID" value="NZ_JARWAL010000006.1"/>
</dbReference>
<dbReference type="Proteomes" id="UP001252270">
    <property type="component" value="Unassembled WGS sequence"/>
</dbReference>
<dbReference type="CDD" id="cd00075">
    <property type="entry name" value="HATPase"/>
    <property type="match status" value="1"/>
</dbReference>
<evidence type="ECO:0000256" key="7">
    <source>
        <dbReference type="SAM" id="Phobius"/>
    </source>
</evidence>
<protein>
    <recommendedName>
        <fullName evidence="2">histidine kinase</fullName>
        <ecNumber evidence="2">2.7.13.3</ecNumber>
    </recommendedName>
</protein>
<dbReference type="SMART" id="SM00387">
    <property type="entry name" value="HATPase_c"/>
    <property type="match status" value="1"/>
</dbReference>
<keyword evidence="7" id="KW-1133">Transmembrane helix</keyword>
<keyword evidence="6" id="KW-0902">Two-component regulatory system</keyword>
<evidence type="ECO:0000256" key="3">
    <source>
        <dbReference type="ARBA" id="ARBA00022553"/>
    </source>
</evidence>
<dbReference type="PANTHER" id="PTHR43711">
    <property type="entry name" value="TWO-COMPONENT HISTIDINE KINASE"/>
    <property type="match status" value="1"/>
</dbReference>
<feature type="domain" description="Histidine kinase" evidence="8">
    <location>
        <begin position="251"/>
        <end position="466"/>
    </location>
</feature>
<keyword evidence="4" id="KW-0808">Transferase</keyword>
<accession>A0ABU1GMR8</accession>
<dbReference type="CDD" id="cd00082">
    <property type="entry name" value="HisKA"/>
    <property type="match status" value="1"/>
</dbReference>
<evidence type="ECO:0000256" key="6">
    <source>
        <dbReference type="ARBA" id="ARBA00023012"/>
    </source>
</evidence>
<dbReference type="Gene3D" id="3.30.565.10">
    <property type="entry name" value="Histidine kinase-like ATPase, C-terminal domain"/>
    <property type="match status" value="1"/>
</dbReference>
<keyword evidence="7" id="KW-0472">Membrane</keyword>
<keyword evidence="10" id="KW-1185">Reference proteome</keyword>
<dbReference type="SUPFAM" id="SSF47384">
    <property type="entry name" value="Homodimeric domain of signal transducing histidine kinase"/>
    <property type="match status" value="1"/>
</dbReference>
<feature type="transmembrane region" description="Helical" evidence="7">
    <location>
        <begin position="171"/>
        <end position="196"/>
    </location>
</feature>
<dbReference type="SUPFAM" id="SSF55874">
    <property type="entry name" value="ATPase domain of HSP90 chaperone/DNA topoisomerase II/histidine kinase"/>
    <property type="match status" value="1"/>
</dbReference>
<dbReference type="InterPro" id="IPR050736">
    <property type="entry name" value="Sensor_HK_Regulatory"/>
</dbReference>
<dbReference type="InterPro" id="IPR003661">
    <property type="entry name" value="HisK_dim/P_dom"/>
</dbReference>
<reference evidence="9 10" key="1">
    <citation type="submission" date="2023-04" db="EMBL/GenBank/DDBJ databases">
        <title>A long-awaited taxogenomic arrangement of the family Halomonadaceae.</title>
        <authorList>
            <person name="De La Haba R."/>
            <person name="Chuvochina M."/>
            <person name="Wittouck S."/>
            <person name="Arahal D.R."/>
            <person name="Sanchez-Porro C."/>
            <person name="Hugenholtz P."/>
            <person name="Ventosa A."/>
        </authorList>
    </citation>
    <scope>NUCLEOTIDE SEQUENCE [LARGE SCALE GENOMIC DNA]</scope>
    <source>
        <strain evidence="9 10">DSM 17332</strain>
    </source>
</reference>
<dbReference type="InterPro" id="IPR036097">
    <property type="entry name" value="HisK_dim/P_sf"/>
</dbReference>
<dbReference type="InterPro" id="IPR003594">
    <property type="entry name" value="HATPase_dom"/>
</dbReference>
<keyword evidence="3" id="KW-0597">Phosphoprotein</keyword>
<organism evidence="9 10">
    <name type="scientific">Halomonas mongoliensis</name>
    <dbReference type="NCBI Taxonomy" id="321265"/>
    <lineage>
        <taxon>Bacteria</taxon>
        <taxon>Pseudomonadati</taxon>
        <taxon>Pseudomonadota</taxon>
        <taxon>Gammaproteobacteria</taxon>
        <taxon>Oceanospirillales</taxon>
        <taxon>Halomonadaceae</taxon>
        <taxon>Halomonas</taxon>
    </lineage>
</organism>
<evidence type="ECO:0000256" key="1">
    <source>
        <dbReference type="ARBA" id="ARBA00000085"/>
    </source>
</evidence>
<name>A0ABU1GMR8_9GAMM</name>
<keyword evidence="7" id="KW-0812">Transmembrane</keyword>
<dbReference type="InterPro" id="IPR004358">
    <property type="entry name" value="Sig_transdc_His_kin-like_C"/>
</dbReference>
<dbReference type="InterPro" id="IPR005467">
    <property type="entry name" value="His_kinase_dom"/>
</dbReference>
<dbReference type="EMBL" id="JARWAL010000006">
    <property type="protein sequence ID" value="MDR5892738.1"/>
    <property type="molecule type" value="Genomic_DNA"/>
</dbReference>
<feature type="transmembrane region" description="Helical" evidence="7">
    <location>
        <begin position="6"/>
        <end position="27"/>
    </location>
</feature>
<dbReference type="Pfam" id="PF00512">
    <property type="entry name" value="HisKA"/>
    <property type="match status" value="1"/>
</dbReference>
<dbReference type="SMART" id="SM00388">
    <property type="entry name" value="HisKA"/>
    <property type="match status" value="1"/>
</dbReference>
<evidence type="ECO:0000313" key="10">
    <source>
        <dbReference type="Proteomes" id="UP001252270"/>
    </source>
</evidence>
<comment type="caution">
    <text evidence="9">The sequence shown here is derived from an EMBL/GenBank/DDBJ whole genome shotgun (WGS) entry which is preliminary data.</text>
</comment>
<evidence type="ECO:0000256" key="2">
    <source>
        <dbReference type="ARBA" id="ARBA00012438"/>
    </source>
</evidence>
<gene>
    <name evidence="9" type="ORF">QC820_07895</name>
</gene>